<sequence>MVEKTCSSHSTAYNMWFSRQMGKHSHHPHQGAPLCTPCGYSKDTSGLPFPLPPGCPCRVEELCRADTTGVLNKPPKACGVPRHAAIEQHIDTAVSVLRASSLAGMAASAETDTGCHEAAHLCKKPDKPTWR</sequence>
<protein>
    <submittedName>
        <fullName evidence="1">Uncharacterized protein</fullName>
    </submittedName>
</protein>
<dbReference type="EMBL" id="JALJOT010000011">
    <property type="protein sequence ID" value="KAK9905910.1"/>
    <property type="molecule type" value="Genomic_DNA"/>
</dbReference>
<evidence type="ECO:0000313" key="1">
    <source>
        <dbReference type="EMBL" id="KAK9905910.1"/>
    </source>
</evidence>
<gene>
    <name evidence="1" type="ORF">WJX75_008817</name>
</gene>
<reference evidence="1 2" key="1">
    <citation type="journal article" date="2024" name="Nat. Commun.">
        <title>Phylogenomics reveals the evolutionary origins of lichenization in chlorophyte algae.</title>
        <authorList>
            <person name="Puginier C."/>
            <person name="Libourel C."/>
            <person name="Otte J."/>
            <person name="Skaloud P."/>
            <person name="Haon M."/>
            <person name="Grisel S."/>
            <person name="Petersen M."/>
            <person name="Berrin J.G."/>
            <person name="Delaux P.M."/>
            <person name="Dal Grande F."/>
            <person name="Keller J."/>
        </authorList>
    </citation>
    <scope>NUCLEOTIDE SEQUENCE [LARGE SCALE GENOMIC DNA]</scope>
    <source>
        <strain evidence="1 2">SAG 216-7</strain>
    </source>
</reference>
<name>A0ABR2YIK5_9CHLO</name>
<keyword evidence="2" id="KW-1185">Reference proteome</keyword>
<proteinExistence type="predicted"/>
<accession>A0ABR2YIK5</accession>
<comment type="caution">
    <text evidence="1">The sequence shown here is derived from an EMBL/GenBank/DDBJ whole genome shotgun (WGS) entry which is preliminary data.</text>
</comment>
<organism evidence="1 2">
    <name type="scientific">Coccomyxa subellipsoidea</name>
    <dbReference type="NCBI Taxonomy" id="248742"/>
    <lineage>
        <taxon>Eukaryota</taxon>
        <taxon>Viridiplantae</taxon>
        <taxon>Chlorophyta</taxon>
        <taxon>core chlorophytes</taxon>
        <taxon>Trebouxiophyceae</taxon>
        <taxon>Trebouxiophyceae incertae sedis</taxon>
        <taxon>Coccomyxaceae</taxon>
        <taxon>Coccomyxa</taxon>
    </lineage>
</organism>
<dbReference type="Proteomes" id="UP001491310">
    <property type="component" value="Unassembled WGS sequence"/>
</dbReference>
<evidence type="ECO:0000313" key="2">
    <source>
        <dbReference type="Proteomes" id="UP001491310"/>
    </source>
</evidence>